<comment type="caution">
    <text evidence="1">The sequence shown here is derived from an EMBL/GenBank/DDBJ whole genome shotgun (WGS) entry which is preliminary data.</text>
</comment>
<sequence length="134" mass="14817">MITTHMMFGMLVPSHPPRYASLPSRRRIRRPAARPLQPSKSASVPGTRFWASISRLVKSMGSSVEEIRSPRKPSTCSRSEYFVQVVCDNDADDGVQVPDPPAWSVNHSPRTVALFSTGALANHPQARHDTCVHV</sequence>
<evidence type="ECO:0000313" key="2">
    <source>
        <dbReference type="Proteomes" id="UP000092993"/>
    </source>
</evidence>
<proteinExistence type="predicted"/>
<reference evidence="1 2" key="1">
    <citation type="submission" date="2016-03" db="EMBL/GenBank/DDBJ databases">
        <title>Whole genome sequencing of Grifola frondosa 9006-11.</title>
        <authorList>
            <person name="Min B."/>
            <person name="Park H."/>
            <person name="Kim J.-G."/>
            <person name="Cho H."/>
            <person name="Oh Y.-L."/>
            <person name="Kong W.-S."/>
            <person name="Choi I.-G."/>
        </authorList>
    </citation>
    <scope>NUCLEOTIDE SEQUENCE [LARGE SCALE GENOMIC DNA]</scope>
    <source>
        <strain evidence="1 2">9006-11</strain>
    </source>
</reference>
<gene>
    <name evidence="1" type="ORF">A0H81_10655</name>
</gene>
<dbReference type="EMBL" id="LUGG01000017">
    <property type="protein sequence ID" value="OBZ69405.1"/>
    <property type="molecule type" value="Genomic_DNA"/>
</dbReference>
<dbReference type="Proteomes" id="UP000092993">
    <property type="component" value="Unassembled WGS sequence"/>
</dbReference>
<protein>
    <submittedName>
        <fullName evidence="1">Uncharacterized protein</fullName>
    </submittedName>
</protein>
<organism evidence="1 2">
    <name type="scientific">Grifola frondosa</name>
    <name type="common">Maitake</name>
    <name type="synonym">Polyporus frondosus</name>
    <dbReference type="NCBI Taxonomy" id="5627"/>
    <lineage>
        <taxon>Eukaryota</taxon>
        <taxon>Fungi</taxon>
        <taxon>Dikarya</taxon>
        <taxon>Basidiomycota</taxon>
        <taxon>Agaricomycotina</taxon>
        <taxon>Agaricomycetes</taxon>
        <taxon>Polyporales</taxon>
        <taxon>Grifolaceae</taxon>
        <taxon>Grifola</taxon>
    </lineage>
</organism>
<accession>A0A1C7LXF5</accession>
<dbReference type="AlphaFoldDB" id="A0A1C7LXF5"/>
<keyword evidence="2" id="KW-1185">Reference proteome</keyword>
<name>A0A1C7LXF5_GRIFR</name>
<evidence type="ECO:0000313" key="1">
    <source>
        <dbReference type="EMBL" id="OBZ69405.1"/>
    </source>
</evidence>
<dbReference type="OrthoDB" id="2532955at2759"/>